<dbReference type="GO" id="GO:0006654">
    <property type="term" value="P:phosphatidic acid biosynthetic process"/>
    <property type="evidence" value="ECO:0007669"/>
    <property type="project" value="TreeGrafter"/>
</dbReference>
<sequence>MRSLLAAFRLTVFLLTAMVTIVIQSTTLIFTKGPACLVYPRIYYAFLCRLFGLKVLTEGEIETGSSIVYAGNHLSYLDIVGLGSILTGSFVAKKDVESWPFFGLMAKMQRTAFISRNSNHAAKETDAIRERLCEGLPLIVFPEGTSSIGKEIYPFKTSFFQIFLNQNIRIQPFTLNILSVNGQAANSDEIRDQYAWHGDMTLLPHLWSFAKGKGAVVKVVFQKPISALCYNDRKELSAICHDAVVKGLDLSPSAA</sequence>
<organism evidence="7 8">
    <name type="scientific">Micavibrio aeruginosavorus</name>
    <dbReference type="NCBI Taxonomy" id="349221"/>
    <lineage>
        <taxon>Bacteria</taxon>
        <taxon>Pseudomonadati</taxon>
        <taxon>Bdellovibrionota</taxon>
        <taxon>Bdellovibrionia</taxon>
        <taxon>Bdellovibrionales</taxon>
        <taxon>Pseudobdellovibrionaceae</taxon>
        <taxon>Micavibrio</taxon>
    </lineage>
</organism>
<evidence type="ECO:0000256" key="1">
    <source>
        <dbReference type="ARBA" id="ARBA00005189"/>
    </source>
</evidence>
<evidence type="ECO:0000313" key="7">
    <source>
        <dbReference type="EMBL" id="PZO78545.1"/>
    </source>
</evidence>
<evidence type="ECO:0000256" key="3">
    <source>
        <dbReference type="ARBA" id="ARBA00022679"/>
    </source>
</evidence>
<proteinExistence type="predicted"/>
<reference evidence="7 8" key="1">
    <citation type="submission" date="2017-08" db="EMBL/GenBank/DDBJ databases">
        <title>Infants hospitalized years apart are colonized by the same room-sourced microbial strains.</title>
        <authorList>
            <person name="Brooks B."/>
            <person name="Olm M.R."/>
            <person name="Firek B.A."/>
            <person name="Baker R."/>
            <person name="Thomas B.C."/>
            <person name="Morowitz M.J."/>
            <person name="Banfield J.F."/>
        </authorList>
    </citation>
    <scope>NUCLEOTIDE SEQUENCE [LARGE SCALE GENOMIC DNA]</scope>
    <source>
        <strain evidence="7">S2_018_000_R2_104</strain>
    </source>
</reference>
<evidence type="ECO:0000259" key="6">
    <source>
        <dbReference type="SMART" id="SM00563"/>
    </source>
</evidence>
<feature type="domain" description="Phospholipid/glycerol acyltransferase" evidence="6">
    <location>
        <begin position="67"/>
        <end position="178"/>
    </location>
</feature>
<dbReference type="EMBL" id="QFNK01000384">
    <property type="protein sequence ID" value="PZO78545.1"/>
    <property type="molecule type" value="Genomic_DNA"/>
</dbReference>
<dbReference type="PANTHER" id="PTHR10434:SF64">
    <property type="entry name" value="1-ACYL-SN-GLYCEROL-3-PHOSPHATE ACYLTRANSFERASE-RELATED"/>
    <property type="match status" value="1"/>
</dbReference>
<dbReference type="Proteomes" id="UP000249557">
    <property type="component" value="Unassembled WGS sequence"/>
</dbReference>
<comment type="pathway">
    <text evidence="1">Lipid metabolism.</text>
</comment>
<dbReference type="AlphaFoldDB" id="A0A2W5B5M2"/>
<evidence type="ECO:0000313" key="8">
    <source>
        <dbReference type="Proteomes" id="UP000249557"/>
    </source>
</evidence>
<name>A0A2W5B5M2_9BACT</name>
<accession>A0A2W5B5M2</accession>
<dbReference type="InterPro" id="IPR002123">
    <property type="entry name" value="Plipid/glycerol_acylTrfase"/>
</dbReference>
<dbReference type="SUPFAM" id="SSF69593">
    <property type="entry name" value="Glycerol-3-phosphate (1)-acyltransferase"/>
    <property type="match status" value="1"/>
</dbReference>
<keyword evidence="2" id="KW-0444">Lipid biosynthesis</keyword>
<comment type="caution">
    <text evidence="7">The sequence shown here is derived from an EMBL/GenBank/DDBJ whole genome shotgun (WGS) entry which is preliminary data.</text>
</comment>
<keyword evidence="4" id="KW-0443">Lipid metabolism</keyword>
<keyword evidence="5 7" id="KW-0012">Acyltransferase</keyword>
<dbReference type="CDD" id="cd07989">
    <property type="entry name" value="LPLAT_AGPAT-like"/>
    <property type="match status" value="1"/>
</dbReference>
<evidence type="ECO:0000256" key="2">
    <source>
        <dbReference type="ARBA" id="ARBA00022516"/>
    </source>
</evidence>
<dbReference type="Pfam" id="PF01553">
    <property type="entry name" value="Acyltransferase"/>
    <property type="match status" value="1"/>
</dbReference>
<dbReference type="PANTHER" id="PTHR10434">
    <property type="entry name" value="1-ACYL-SN-GLYCEROL-3-PHOSPHATE ACYLTRANSFERASE"/>
    <property type="match status" value="1"/>
</dbReference>
<protein>
    <submittedName>
        <fullName evidence="7">1-acyl-sn-glycerol-3-phosphate acyltransferase</fullName>
    </submittedName>
</protein>
<dbReference type="GO" id="GO:0003841">
    <property type="term" value="F:1-acylglycerol-3-phosphate O-acyltransferase activity"/>
    <property type="evidence" value="ECO:0007669"/>
    <property type="project" value="TreeGrafter"/>
</dbReference>
<evidence type="ECO:0000256" key="5">
    <source>
        <dbReference type="ARBA" id="ARBA00023315"/>
    </source>
</evidence>
<keyword evidence="3 7" id="KW-0808">Transferase</keyword>
<dbReference type="SMART" id="SM00563">
    <property type="entry name" value="PlsC"/>
    <property type="match status" value="1"/>
</dbReference>
<evidence type="ECO:0000256" key="4">
    <source>
        <dbReference type="ARBA" id="ARBA00023098"/>
    </source>
</evidence>
<gene>
    <name evidence="7" type="ORF">DI626_11915</name>
</gene>